<feature type="compositionally biased region" description="Basic residues" evidence="1">
    <location>
        <begin position="462"/>
        <end position="472"/>
    </location>
</feature>
<gene>
    <name evidence="2" type="ORF">SCF082_LOCUS17303</name>
</gene>
<dbReference type="EMBL" id="CAXAMM010011376">
    <property type="protein sequence ID" value="CAK9025974.1"/>
    <property type="molecule type" value="Genomic_DNA"/>
</dbReference>
<evidence type="ECO:0000313" key="2">
    <source>
        <dbReference type="EMBL" id="CAK9025974.1"/>
    </source>
</evidence>
<reference evidence="2 3" key="1">
    <citation type="submission" date="2024-02" db="EMBL/GenBank/DDBJ databases">
        <authorList>
            <person name="Chen Y."/>
            <person name="Shah S."/>
            <person name="Dougan E. K."/>
            <person name="Thang M."/>
            <person name="Chan C."/>
        </authorList>
    </citation>
    <scope>NUCLEOTIDE SEQUENCE [LARGE SCALE GENOMIC DNA]</scope>
</reference>
<organism evidence="2 3">
    <name type="scientific">Durusdinium trenchii</name>
    <dbReference type="NCBI Taxonomy" id="1381693"/>
    <lineage>
        <taxon>Eukaryota</taxon>
        <taxon>Sar</taxon>
        <taxon>Alveolata</taxon>
        <taxon>Dinophyceae</taxon>
        <taxon>Suessiales</taxon>
        <taxon>Symbiodiniaceae</taxon>
        <taxon>Durusdinium</taxon>
    </lineage>
</organism>
<name>A0ABP0KJ20_9DINO</name>
<dbReference type="Proteomes" id="UP001642464">
    <property type="component" value="Unassembled WGS sequence"/>
</dbReference>
<keyword evidence="3" id="KW-1185">Reference proteome</keyword>
<feature type="region of interest" description="Disordered" evidence="1">
    <location>
        <begin position="395"/>
        <end position="472"/>
    </location>
</feature>
<sequence length="506" mass="55655">MEARLLEDLQGFERTFSESEDRKALLKDFLGSLKARDPLTLEAAKNGAEMVAKSSVFVENEKKELFVALYERIAATPPNPETVSQRTKRRSLQDYTRMPNFLTEHLWQKLLSTHSMDSKCDALFGHLVKLGLQLPSEPSFGMSATLLLWASPARENQFQLHSNFLRLKKALQQYMRSAPKSTTFLPQLPACFADLPEELRNAAFPGGVEPAKPPLEEGELHMVFRRMPLRVTKCVQVSCQTVDTLDAPQNGLSRFLQTLLHMSQGQQHGQHDVPITLTGGQGRGRLGAGVAHANQLMSGSSRESMSEATRAPSQLALPALPAPEAVQCEPQTPASCPAARPEVAAPVVDPLPEPHEAEPAEQRLLELAKQSCKAKTDTDTHPTGAVQMSAEKLKEMAEKRDAEKKGKGAKPNSSKVAKTPKHAKPYSSKAAKTPKQAKKHNDVAKPGKKKVVKAVKEPVHGQKGRKSRGRIPTKARRLKMMPKGCSTCRFVPGCCNSCWLKKGFHP</sequence>
<evidence type="ECO:0000256" key="1">
    <source>
        <dbReference type="SAM" id="MobiDB-lite"/>
    </source>
</evidence>
<protein>
    <submittedName>
        <fullName evidence="2">Uncharacterized protein</fullName>
    </submittedName>
</protein>
<accession>A0ABP0KJ20</accession>
<comment type="caution">
    <text evidence="2">The sequence shown here is derived from an EMBL/GenBank/DDBJ whole genome shotgun (WGS) entry which is preliminary data.</text>
</comment>
<feature type="compositionally biased region" description="Basic and acidic residues" evidence="1">
    <location>
        <begin position="395"/>
        <end position="406"/>
    </location>
</feature>
<evidence type="ECO:0000313" key="3">
    <source>
        <dbReference type="Proteomes" id="UP001642464"/>
    </source>
</evidence>
<proteinExistence type="predicted"/>